<name>A0AAN8NJ30_9TELE</name>
<protein>
    <recommendedName>
        <fullName evidence="1">PiggyBac transposable element-derived protein domain-containing protein</fullName>
    </recommendedName>
</protein>
<sequence length="161" mass="17914">MQRIWIMTFGSHPSPASAPTGQGLHPPLLCQSPCLMVLHPLFIDLLKNKIGACGTIRPNRIGFPKTKVNNMTKTAERGTIRWIRTNKLLFVKWKDTREVTMLTTQHKAFNNNHVSRRVKNANGAWVRRNVPIPVSVKVYNASMGGVDLSDATRSSTRPGSG</sequence>
<dbReference type="PANTHER" id="PTHR46599:SF3">
    <property type="entry name" value="PIGGYBAC TRANSPOSABLE ELEMENT-DERIVED PROTEIN 4"/>
    <property type="match status" value="1"/>
</dbReference>
<proteinExistence type="predicted"/>
<evidence type="ECO:0000259" key="1">
    <source>
        <dbReference type="Pfam" id="PF13843"/>
    </source>
</evidence>
<feature type="non-terminal residue" evidence="2">
    <location>
        <position position="161"/>
    </location>
</feature>
<dbReference type="PANTHER" id="PTHR46599">
    <property type="entry name" value="PIGGYBAC TRANSPOSABLE ELEMENT-DERIVED PROTEIN 4"/>
    <property type="match status" value="1"/>
</dbReference>
<keyword evidence="3" id="KW-1185">Reference proteome</keyword>
<dbReference type="EMBL" id="JAGTTL010000001">
    <property type="protein sequence ID" value="KAK6328816.1"/>
    <property type="molecule type" value="Genomic_DNA"/>
</dbReference>
<reference evidence="2 3" key="1">
    <citation type="submission" date="2021-04" db="EMBL/GenBank/DDBJ databases">
        <authorList>
            <person name="De Guttry C."/>
            <person name="Zahm M."/>
            <person name="Klopp C."/>
            <person name="Cabau C."/>
            <person name="Louis A."/>
            <person name="Berthelot C."/>
            <person name="Parey E."/>
            <person name="Roest Crollius H."/>
            <person name="Montfort J."/>
            <person name="Robinson-Rechavi M."/>
            <person name="Bucao C."/>
            <person name="Bouchez O."/>
            <person name="Gislard M."/>
            <person name="Lluch J."/>
            <person name="Milhes M."/>
            <person name="Lampietro C."/>
            <person name="Lopez Roques C."/>
            <person name="Donnadieu C."/>
            <person name="Braasch I."/>
            <person name="Desvignes T."/>
            <person name="Postlethwait J."/>
            <person name="Bobe J."/>
            <person name="Wedekind C."/>
            <person name="Guiguen Y."/>
        </authorList>
    </citation>
    <scope>NUCLEOTIDE SEQUENCE [LARGE SCALE GENOMIC DNA]</scope>
    <source>
        <strain evidence="2">Cs_M1</strain>
        <tissue evidence="2">Blood</tissue>
    </source>
</reference>
<feature type="domain" description="PiggyBac transposable element-derived protein" evidence="1">
    <location>
        <begin position="41"/>
        <end position="158"/>
    </location>
</feature>
<dbReference type="InterPro" id="IPR029526">
    <property type="entry name" value="PGBD"/>
</dbReference>
<dbReference type="AlphaFoldDB" id="A0AAN8NJ30"/>
<evidence type="ECO:0000313" key="2">
    <source>
        <dbReference type="EMBL" id="KAK6328816.1"/>
    </source>
</evidence>
<gene>
    <name evidence="2" type="ORF">J4Q44_G00007940</name>
</gene>
<organism evidence="2 3">
    <name type="scientific">Coregonus suidteri</name>
    <dbReference type="NCBI Taxonomy" id="861788"/>
    <lineage>
        <taxon>Eukaryota</taxon>
        <taxon>Metazoa</taxon>
        <taxon>Chordata</taxon>
        <taxon>Craniata</taxon>
        <taxon>Vertebrata</taxon>
        <taxon>Euteleostomi</taxon>
        <taxon>Actinopterygii</taxon>
        <taxon>Neopterygii</taxon>
        <taxon>Teleostei</taxon>
        <taxon>Protacanthopterygii</taxon>
        <taxon>Salmoniformes</taxon>
        <taxon>Salmonidae</taxon>
        <taxon>Coregoninae</taxon>
        <taxon>Coregonus</taxon>
    </lineage>
</organism>
<dbReference type="Pfam" id="PF13843">
    <property type="entry name" value="DDE_Tnp_1_7"/>
    <property type="match status" value="1"/>
</dbReference>
<accession>A0AAN8NJ30</accession>
<dbReference type="Proteomes" id="UP001356427">
    <property type="component" value="Unassembled WGS sequence"/>
</dbReference>
<evidence type="ECO:0000313" key="3">
    <source>
        <dbReference type="Proteomes" id="UP001356427"/>
    </source>
</evidence>
<comment type="caution">
    <text evidence="2">The sequence shown here is derived from an EMBL/GenBank/DDBJ whole genome shotgun (WGS) entry which is preliminary data.</text>
</comment>